<evidence type="ECO:0000313" key="1">
    <source>
        <dbReference type="EMBL" id="QHU05462.1"/>
    </source>
</evidence>
<reference evidence="1" key="1">
    <citation type="journal article" date="2020" name="Nature">
        <title>Giant virus diversity and host interactions through global metagenomics.</title>
        <authorList>
            <person name="Schulz F."/>
            <person name="Roux S."/>
            <person name="Paez-Espino D."/>
            <person name="Jungbluth S."/>
            <person name="Walsh D.A."/>
            <person name="Denef V.J."/>
            <person name="McMahon K.D."/>
            <person name="Konstantinidis K.T."/>
            <person name="Eloe-Fadrosh E.A."/>
            <person name="Kyrpides N.C."/>
            <person name="Woyke T."/>
        </authorList>
    </citation>
    <scope>NUCLEOTIDE SEQUENCE</scope>
    <source>
        <strain evidence="1">GVMAG-M-3300027734-16</strain>
    </source>
</reference>
<accession>A0A6C0JIF4</accession>
<proteinExistence type="predicted"/>
<organism evidence="1">
    <name type="scientific">viral metagenome</name>
    <dbReference type="NCBI Taxonomy" id="1070528"/>
    <lineage>
        <taxon>unclassified sequences</taxon>
        <taxon>metagenomes</taxon>
        <taxon>organismal metagenomes</taxon>
    </lineage>
</organism>
<name>A0A6C0JIF4_9ZZZZ</name>
<sequence>MSSQGLNATYRNSNTAYRFVPTATNSAPGVPGVGIPRAIYATQFASDITKLKKEVTLYNEHVGHATGTGFDMSVNFSIVQSNQNRKTYQFGQAACDNACTGGFPTNPLGT</sequence>
<dbReference type="AlphaFoldDB" id="A0A6C0JIF4"/>
<dbReference type="EMBL" id="MN740415">
    <property type="protein sequence ID" value="QHU05462.1"/>
    <property type="molecule type" value="Genomic_DNA"/>
</dbReference>
<protein>
    <submittedName>
        <fullName evidence="1">Uncharacterized protein</fullName>
    </submittedName>
</protein>